<dbReference type="CDD" id="cd14014">
    <property type="entry name" value="STKc_PknB_like"/>
    <property type="match status" value="1"/>
</dbReference>
<accession>A0A1T4YIZ1</accession>
<sequence length="997" mass="109081">MPETSSTFGESNDENLSALGRAFFDSDSGSHPTEPVAQPPSAGWETPSVEELQKLLPQYEVTLLLGRGGMGAVYMGRQISLDRLVAIKILSADLGDTDQGFIERFKNEARSMAKLNHPGIVNVYDFGETTSGLLYIVMEFVEGTDVQKMISASKRLHTDHAMAITCHVCDALAYAHNRGIIHRDIKPANIMVGYDGSVKVADFGLAKMTKGAQTGLTQSGMAMGTLHYMAPEALVLGVALDHRVDIYAVGVMLYQMLTGKLPQGMFEMPSLQVSGLDPRYDDIIAQALRNDRNQRYQQMSDLRHELDHIVTQPVVKAEVLQPGAQPSAAALLPSEARPKRSEFSRQQPPRQAQPQVVARKERLWLSGVAVMLLIAGLGGAAWYVKPFDQAANVTSVPAVKGQWRKVYPTPEDIPDGRLRPDGWMSPKAAGSNNSKGGDPLFPSSVKIRNGGVRARFKSEAAVLEPFASVCVNTFNAEQLTYSLKKNPDQSVAILLKSSRLANGESRSYNIAPTERDTQPLRGEFVLELIVVGKRLIGKINGQITYIATDDEYTPGSRSIFSSLPFRDVEFLDLDGLPEDEALRIVGLPVTAAAVPEPQEKATGAGVISAVKGQWRKVFPTPEDIPDGRLRPDGWINPKTASGNTNFHPLWTHIRNGGFRVRFKTEAAQGEYASIRIRSSDEVSYTLKKDPGQSFAKLLKNRLSGDVNSSKLLSPENQPYRLKGDFTLEVIAVGNRLIGRVNGEVLCTATDDEFTSGIMSIYSNMPFRDIEVLELDGLPEDEAARIAGLPPATAKQLPQTASANSTPVIKGQWRQVYPNSEDIPDGRLRPDGWISPRKAASGDPKMTDILYPSWAKIRNGGIRARFKTEPDLEQFASVRIRSSDVSYALKKDPGQNFAKLLKTSSPNGMPSAKALLPENRTQRLGDDFTLELVAVGNHLIGRVNGEAIYIATDDEYTSGVMTIHSSIPFRDIEVLELDGLPEDEAVRIAGFPPLAKAR</sequence>
<dbReference type="SMART" id="SM00220">
    <property type="entry name" value="S_TKc"/>
    <property type="match status" value="1"/>
</dbReference>
<dbReference type="GO" id="GO:0004674">
    <property type="term" value="F:protein serine/threonine kinase activity"/>
    <property type="evidence" value="ECO:0007669"/>
    <property type="project" value="UniProtKB-KW"/>
</dbReference>
<dbReference type="Gene3D" id="1.10.510.10">
    <property type="entry name" value="Transferase(Phosphotransferase) domain 1"/>
    <property type="match status" value="1"/>
</dbReference>
<keyword evidence="1" id="KW-0808">Transferase</keyword>
<dbReference type="Gene3D" id="2.60.120.560">
    <property type="entry name" value="Exo-inulinase, domain 1"/>
    <property type="match status" value="2"/>
</dbReference>
<evidence type="ECO:0000256" key="6">
    <source>
        <dbReference type="SAM" id="MobiDB-lite"/>
    </source>
</evidence>
<keyword evidence="3 8" id="KW-0418">Kinase</keyword>
<feature type="region of interest" description="Disordered" evidence="6">
    <location>
        <begin position="19"/>
        <end position="45"/>
    </location>
</feature>
<dbReference type="RefSeq" id="WP_078814654.1">
    <property type="nucleotide sequence ID" value="NZ_FUYE01000012.1"/>
</dbReference>
<dbReference type="Gene3D" id="3.30.200.20">
    <property type="entry name" value="Phosphorylase Kinase, domain 1"/>
    <property type="match status" value="1"/>
</dbReference>
<dbReference type="InterPro" id="IPR000719">
    <property type="entry name" value="Prot_kinase_dom"/>
</dbReference>
<keyword evidence="4 5" id="KW-0067">ATP-binding</keyword>
<keyword evidence="9" id="KW-1185">Reference proteome</keyword>
<evidence type="ECO:0000256" key="2">
    <source>
        <dbReference type="ARBA" id="ARBA00022741"/>
    </source>
</evidence>
<evidence type="ECO:0000256" key="3">
    <source>
        <dbReference type="ARBA" id="ARBA00022777"/>
    </source>
</evidence>
<dbReference type="STRING" id="48467.SAMN02745166_03461"/>
<evidence type="ECO:0000256" key="5">
    <source>
        <dbReference type="PROSITE-ProRule" id="PRU10141"/>
    </source>
</evidence>
<dbReference type="Pfam" id="PF00069">
    <property type="entry name" value="Pkinase"/>
    <property type="match status" value="1"/>
</dbReference>
<dbReference type="PROSITE" id="PS00108">
    <property type="entry name" value="PROTEIN_KINASE_ST"/>
    <property type="match status" value="1"/>
</dbReference>
<evidence type="ECO:0000313" key="9">
    <source>
        <dbReference type="Proteomes" id="UP000190774"/>
    </source>
</evidence>
<gene>
    <name evidence="8" type="ORF">SAMN02745166_03461</name>
</gene>
<dbReference type="PANTHER" id="PTHR43289">
    <property type="entry name" value="MITOGEN-ACTIVATED PROTEIN KINASE KINASE KINASE 20-RELATED"/>
    <property type="match status" value="1"/>
</dbReference>
<dbReference type="SUPFAM" id="SSF56112">
    <property type="entry name" value="Protein kinase-like (PK-like)"/>
    <property type="match status" value="1"/>
</dbReference>
<dbReference type="EMBL" id="FUYE01000012">
    <property type="protein sequence ID" value="SKB01797.1"/>
    <property type="molecule type" value="Genomic_DNA"/>
</dbReference>
<evidence type="ECO:0000256" key="1">
    <source>
        <dbReference type="ARBA" id="ARBA00022679"/>
    </source>
</evidence>
<dbReference type="Proteomes" id="UP000190774">
    <property type="component" value="Unassembled WGS sequence"/>
</dbReference>
<keyword evidence="2 5" id="KW-0547">Nucleotide-binding</keyword>
<proteinExistence type="predicted"/>
<dbReference type="InterPro" id="IPR008271">
    <property type="entry name" value="Ser/Thr_kinase_AS"/>
</dbReference>
<dbReference type="InterPro" id="IPR011009">
    <property type="entry name" value="Kinase-like_dom_sf"/>
</dbReference>
<dbReference type="PROSITE" id="PS00107">
    <property type="entry name" value="PROTEIN_KINASE_ATP"/>
    <property type="match status" value="1"/>
</dbReference>
<evidence type="ECO:0000256" key="4">
    <source>
        <dbReference type="ARBA" id="ARBA00022840"/>
    </source>
</evidence>
<feature type="region of interest" description="Disordered" evidence="6">
    <location>
        <begin position="818"/>
        <end position="839"/>
    </location>
</feature>
<feature type="binding site" evidence="5">
    <location>
        <position position="88"/>
    </location>
    <ligand>
        <name>ATP</name>
        <dbReference type="ChEBI" id="CHEBI:30616"/>
    </ligand>
</feature>
<evidence type="ECO:0000313" key="8">
    <source>
        <dbReference type="EMBL" id="SKB01797.1"/>
    </source>
</evidence>
<name>A0A1T4YIZ1_9BACT</name>
<dbReference type="PANTHER" id="PTHR43289:SF30">
    <property type="entry name" value="NON-SPECIFIC SERINE_THREONINE PROTEIN KINASE"/>
    <property type="match status" value="1"/>
</dbReference>
<dbReference type="InterPro" id="IPR017441">
    <property type="entry name" value="Protein_kinase_ATP_BS"/>
</dbReference>
<evidence type="ECO:0000259" key="7">
    <source>
        <dbReference type="PROSITE" id="PS50011"/>
    </source>
</evidence>
<dbReference type="OrthoDB" id="6111975at2"/>
<reference evidence="9" key="1">
    <citation type="submission" date="2017-02" db="EMBL/GenBank/DDBJ databases">
        <authorList>
            <person name="Varghese N."/>
            <person name="Submissions S."/>
        </authorList>
    </citation>
    <scope>NUCLEOTIDE SEQUENCE [LARGE SCALE GENOMIC DNA]</scope>
    <source>
        <strain evidence="9">ATCC 700200</strain>
    </source>
</reference>
<protein>
    <submittedName>
        <fullName evidence="8">Serine/threonine protein kinase</fullName>
    </submittedName>
</protein>
<feature type="compositionally biased region" description="Low complexity" evidence="6">
    <location>
        <begin position="345"/>
        <end position="357"/>
    </location>
</feature>
<dbReference type="PROSITE" id="PS50011">
    <property type="entry name" value="PROTEIN_KINASE_DOM"/>
    <property type="match status" value="1"/>
</dbReference>
<feature type="domain" description="Protein kinase" evidence="7">
    <location>
        <begin position="59"/>
        <end position="307"/>
    </location>
</feature>
<feature type="region of interest" description="Disordered" evidence="6">
    <location>
        <begin position="330"/>
        <end position="357"/>
    </location>
</feature>
<keyword evidence="8" id="KW-0723">Serine/threonine-protein kinase</keyword>
<organism evidence="8 9">
    <name type="scientific">Prosthecobacter debontii</name>
    <dbReference type="NCBI Taxonomy" id="48467"/>
    <lineage>
        <taxon>Bacteria</taxon>
        <taxon>Pseudomonadati</taxon>
        <taxon>Verrucomicrobiota</taxon>
        <taxon>Verrucomicrobiia</taxon>
        <taxon>Verrucomicrobiales</taxon>
        <taxon>Verrucomicrobiaceae</taxon>
        <taxon>Prosthecobacter</taxon>
    </lineage>
</organism>
<feature type="region of interest" description="Disordered" evidence="6">
    <location>
        <begin position="410"/>
        <end position="442"/>
    </location>
</feature>
<dbReference type="GO" id="GO:0005524">
    <property type="term" value="F:ATP binding"/>
    <property type="evidence" value="ECO:0007669"/>
    <property type="project" value="UniProtKB-UniRule"/>
</dbReference>
<dbReference type="AlphaFoldDB" id="A0A1T4YIZ1"/>